<dbReference type="PANTHER" id="PTHR30231:SF41">
    <property type="entry name" value="DNA POLYMERASE III SUBUNIT EPSILON"/>
    <property type="match status" value="1"/>
</dbReference>
<organism evidence="3 4">
    <name type="scientific">Erysipelothrix larvae</name>
    <dbReference type="NCBI Taxonomy" id="1514105"/>
    <lineage>
        <taxon>Bacteria</taxon>
        <taxon>Bacillati</taxon>
        <taxon>Bacillota</taxon>
        <taxon>Erysipelotrichia</taxon>
        <taxon>Erysipelotrichales</taxon>
        <taxon>Erysipelotrichaceae</taxon>
        <taxon>Erysipelothrix</taxon>
    </lineage>
</organism>
<evidence type="ECO:0000313" key="3">
    <source>
        <dbReference type="EMBL" id="AMC92500.1"/>
    </source>
</evidence>
<evidence type="ECO:0000259" key="2">
    <source>
        <dbReference type="SMART" id="SM00479"/>
    </source>
</evidence>
<dbReference type="InterPro" id="IPR012337">
    <property type="entry name" value="RNaseH-like_sf"/>
</dbReference>
<dbReference type="PANTHER" id="PTHR30231">
    <property type="entry name" value="DNA POLYMERASE III SUBUNIT EPSILON"/>
    <property type="match status" value="1"/>
</dbReference>
<feature type="domain" description="Exonuclease" evidence="2">
    <location>
        <begin position="14"/>
        <end position="180"/>
    </location>
</feature>
<dbReference type="GO" id="GO:0008408">
    <property type="term" value="F:3'-5' exonuclease activity"/>
    <property type="evidence" value="ECO:0007669"/>
    <property type="project" value="TreeGrafter"/>
</dbReference>
<dbReference type="OrthoDB" id="9776650at2"/>
<dbReference type="InterPro" id="IPR036397">
    <property type="entry name" value="RNaseH_sf"/>
</dbReference>
<dbReference type="InterPro" id="IPR006054">
    <property type="entry name" value="DnaQ"/>
</dbReference>
<reference evidence="3 4" key="1">
    <citation type="submission" date="2015-10" db="EMBL/GenBank/DDBJ databases">
        <title>Erysipelothrix larvae sp. LV19 isolated from the larval gut of the rhinoceros beetle, Trypoxylus dichotomus.</title>
        <authorList>
            <person name="Lim S."/>
            <person name="Kim B.-C."/>
        </authorList>
    </citation>
    <scope>NUCLEOTIDE SEQUENCE [LARGE SCALE GENOMIC DNA]</scope>
    <source>
        <strain evidence="3 4">LV19</strain>
    </source>
</reference>
<name>A0A0X8GXZ4_9FIRM</name>
<dbReference type="Proteomes" id="UP000063781">
    <property type="component" value="Chromosome"/>
</dbReference>
<dbReference type="GO" id="GO:0045004">
    <property type="term" value="P:DNA replication proofreading"/>
    <property type="evidence" value="ECO:0007669"/>
    <property type="project" value="TreeGrafter"/>
</dbReference>
<protein>
    <submittedName>
        <fullName evidence="3">DNA polymerase III subunit epsilon</fullName>
    </submittedName>
</protein>
<keyword evidence="1" id="KW-0269">Exonuclease</keyword>
<dbReference type="KEGG" id="erl:AOC36_00365"/>
<dbReference type="NCBIfam" id="TIGR00573">
    <property type="entry name" value="dnaq"/>
    <property type="match status" value="1"/>
</dbReference>
<dbReference type="Gene3D" id="3.30.420.10">
    <property type="entry name" value="Ribonuclease H-like superfamily/Ribonuclease H"/>
    <property type="match status" value="1"/>
</dbReference>
<dbReference type="Pfam" id="PF00929">
    <property type="entry name" value="RNase_T"/>
    <property type="match status" value="1"/>
</dbReference>
<dbReference type="STRING" id="1514105.AOC36_00365"/>
<evidence type="ECO:0000256" key="1">
    <source>
        <dbReference type="ARBA" id="ARBA00022839"/>
    </source>
</evidence>
<gene>
    <name evidence="3" type="ORF">AOC36_00365</name>
</gene>
<keyword evidence="4" id="KW-1185">Reference proteome</keyword>
<proteinExistence type="predicted"/>
<keyword evidence="1" id="KW-0378">Hydrolase</keyword>
<dbReference type="EMBL" id="CP013213">
    <property type="protein sequence ID" value="AMC92500.1"/>
    <property type="molecule type" value="Genomic_DNA"/>
</dbReference>
<sequence>MWFKGNSIVEFVPDFTVIDLETTGRGMQYTQITEISAIKYRNYEPVASFSTLIRAKFPILPFVEQLTGISDTMIAGSPQIEEVIQSFVDFIDEDLIVGHNVNFDLGLVSDAYYHVTKQSIYNNYLDTLRISRILNTDSLNHKLETLCQYFGIQRDVGHRGLADCEQTGQLYVSMKEKALNNNERGERYECI</sequence>
<keyword evidence="1" id="KW-0540">Nuclease</keyword>
<evidence type="ECO:0000313" key="4">
    <source>
        <dbReference type="Proteomes" id="UP000063781"/>
    </source>
</evidence>
<dbReference type="SUPFAM" id="SSF53098">
    <property type="entry name" value="Ribonuclease H-like"/>
    <property type="match status" value="1"/>
</dbReference>
<dbReference type="AlphaFoldDB" id="A0A0X8GXZ4"/>
<dbReference type="GO" id="GO:0003677">
    <property type="term" value="F:DNA binding"/>
    <property type="evidence" value="ECO:0007669"/>
    <property type="project" value="InterPro"/>
</dbReference>
<accession>A0A0X8GXZ4</accession>
<dbReference type="InterPro" id="IPR013520">
    <property type="entry name" value="Ribonucl_H"/>
</dbReference>
<dbReference type="SMART" id="SM00479">
    <property type="entry name" value="EXOIII"/>
    <property type="match status" value="1"/>
</dbReference>
<dbReference type="FunFam" id="3.30.420.10:FF:000045">
    <property type="entry name" value="3'-5' exonuclease DinG"/>
    <property type="match status" value="1"/>
</dbReference>
<dbReference type="CDD" id="cd06127">
    <property type="entry name" value="DEDDh"/>
    <property type="match status" value="1"/>
</dbReference>
<dbReference type="RefSeq" id="WP_067629797.1">
    <property type="nucleotide sequence ID" value="NZ_CP013213.1"/>
</dbReference>
<dbReference type="GO" id="GO:0005829">
    <property type="term" value="C:cytosol"/>
    <property type="evidence" value="ECO:0007669"/>
    <property type="project" value="TreeGrafter"/>
</dbReference>
<dbReference type="GO" id="GO:0003887">
    <property type="term" value="F:DNA-directed DNA polymerase activity"/>
    <property type="evidence" value="ECO:0007669"/>
    <property type="project" value="InterPro"/>
</dbReference>